<dbReference type="PANTHER" id="PTHR46204:SF5">
    <property type="entry name" value="PROTEIN KINASE DOMAIN-CONTAINING PROTEIN"/>
    <property type="match status" value="1"/>
</dbReference>
<keyword evidence="2" id="KW-1003">Cell membrane</keyword>
<dbReference type="SUPFAM" id="SSF56112">
    <property type="entry name" value="Protein kinase-like (PK-like)"/>
    <property type="match status" value="1"/>
</dbReference>
<dbReference type="Proteomes" id="UP000436088">
    <property type="component" value="Unassembled WGS sequence"/>
</dbReference>
<dbReference type="InterPro" id="IPR011009">
    <property type="entry name" value="Kinase-like_dom_sf"/>
</dbReference>
<dbReference type="Gene3D" id="1.10.510.10">
    <property type="entry name" value="Transferase(Phosphotransferase) domain 1"/>
    <property type="match status" value="1"/>
</dbReference>
<keyword evidence="7" id="KW-1015">Disulfide bond</keyword>
<dbReference type="InterPro" id="IPR044812">
    <property type="entry name" value="CERK1/LYK3-like"/>
</dbReference>
<dbReference type="AlphaFoldDB" id="A0A6A2ZC06"/>
<dbReference type="GO" id="GO:0005886">
    <property type="term" value="C:plasma membrane"/>
    <property type="evidence" value="ECO:0007669"/>
    <property type="project" value="UniProtKB-SubCell"/>
</dbReference>
<name>A0A6A2ZC06_HIBSY</name>
<evidence type="ECO:0000256" key="7">
    <source>
        <dbReference type="ARBA" id="ARBA00023157"/>
    </source>
</evidence>
<protein>
    <recommendedName>
        <fullName evidence="10">Protein kinase domain-containing protein</fullName>
    </recommendedName>
</protein>
<keyword evidence="9" id="KW-1185">Reference proteome</keyword>
<evidence type="ECO:0000256" key="4">
    <source>
        <dbReference type="ARBA" id="ARBA00022729"/>
    </source>
</evidence>
<evidence type="ECO:0000313" key="9">
    <source>
        <dbReference type="Proteomes" id="UP000436088"/>
    </source>
</evidence>
<accession>A0A6A2ZC06</accession>
<reference evidence="8" key="1">
    <citation type="submission" date="2019-09" db="EMBL/GenBank/DDBJ databases">
        <title>Draft genome information of white flower Hibiscus syriacus.</title>
        <authorList>
            <person name="Kim Y.-M."/>
        </authorList>
    </citation>
    <scope>NUCLEOTIDE SEQUENCE [LARGE SCALE GENOMIC DNA]</scope>
    <source>
        <strain evidence="8">YM2019G1</strain>
    </source>
</reference>
<evidence type="ECO:0000256" key="2">
    <source>
        <dbReference type="ARBA" id="ARBA00022475"/>
    </source>
</evidence>
<evidence type="ECO:0000313" key="8">
    <source>
        <dbReference type="EMBL" id="KAE8689020.1"/>
    </source>
</evidence>
<evidence type="ECO:0000256" key="6">
    <source>
        <dbReference type="ARBA" id="ARBA00023136"/>
    </source>
</evidence>
<comment type="caution">
    <text evidence="8">The sequence shown here is derived from an EMBL/GenBank/DDBJ whole genome shotgun (WGS) entry which is preliminary data.</text>
</comment>
<dbReference type="GO" id="GO:0019199">
    <property type="term" value="F:transmembrane receptor protein kinase activity"/>
    <property type="evidence" value="ECO:0007669"/>
    <property type="project" value="InterPro"/>
</dbReference>
<keyword evidence="6" id="KW-0472">Membrane</keyword>
<dbReference type="GO" id="GO:0045087">
    <property type="term" value="P:innate immune response"/>
    <property type="evidence" value="ECO:0007669"/>
    <property type="project" value="InterPro"/>
</dbReference>
<dbReference type="EMBL" id="VEPZ02001175">
    <property type="protein sequence ID" value="KAE8689020.1"/>
    <property type="molecule type" value="Genomic_DNA"/>
</dbReference>
<gene>
    <name evidence="8" type="ORF">F3Y22_tig00110945pilonHSYRG00233</name>
</gene>
<keyword evidence="5" id="KW-1133">Transmembrane helix</keyword>
<keyword evidence="3" id="KW-0812">Transmembrane</keyword>
<proteinExistence type="predicted"/>
<sequence>MNMLRLRPSIGYNPLGWTMRVRIALDAAKGREYIHKHVKPYYFYRDEKTNNILLDFSLPAKVLQALSDNENLMIKLIKCVDRNLTHYHKETILQDCVDDNWKQRPDMLEVVFCLSHILASTEEWESQRCSLTEP</sequence>
<keyword evidence="4" id="KW-0732">Signal</keyword>
<dbReference type="PANTHER" id="PTHR46204">
    <property type="entry name" value="CHITIN ELICITOR RECEPTOR KINASE 1-RELATED"/>
    <property type="match status" value="1"/>
</dbReference>
<evidence type="ECO:0000256" key="5">
    <source>
        <dbReference type="ARBA" id="ARBA00022989"/>
    </source>
</evidence>
<evidence type="ECO:0008006" key="10">
    <source>
        <dbReference type="Google" id="ProtNLM"/>
    </source>
</evidence>
<evidence type="ECO:0000256" key="1">
    <source>
        <dbReference type="ARBA" id="ARBA00004162"/>
    </source>
</evidence>
<evidence type="ECO:0000256" key="3">
    <source>
        <dbReference type="ARBA" id="ARBA00022692"/>
    </source>
</evidence>
<organism evidence="8 9">
    <name type="scientific">Hibiscus syriacus</name>
    <name type="common">Rose of Sharon</name>
    <dbReference type="NCBI Taxonomy" id="106335"/>
    <lineage>
        <taxon>Eukaryota</taxon>
        <taxon>Viridiplantae</taxon>
        <taxon>Streptophyta</taxon>
        <taxon>Embryophyta</taxon>
        <taxon>Tracheophyta</taxon>
        <taxon>Spermatophyta</taxon>
        <taxon>Magnoliopsida</taxon>
        <taxon>eudicotyledons</taxon>
        <taxon>Gunneridae</taxon>
        <taxon>Pentapetalae</taxon>
        <taxon>rosids</taxon>
        <taxon>malvids</taxon>
        <taxon>Malvales</taxon>
        <taxon>Malvaceae</taxon>
        <taxon>Malvoideae</taxon>
        <taxon>Hibiscus</taxon>
    </lineage>
</organism>
<comment type="subcellular location">
    <subcellularLocation>
        <location evidence="1">Cell membrane</location>
        <topology evidence="1">Single-pass membrane protein</topology>
    </subcellularLocation>
</comment>